<dbReference type="InterPro" id="IPR026841">
    <property type="entry name" value="Aur1/Ipt1"/>
</dbReference>
<dbReference type="GeneID" id="19186705"/>
<evidence type="ECO:0000256" key="3">
    <source>
        <dbReference type="ARBA" id="ARBA00022989"/>
    </source>
</evidence>
<dbReference type="Pfam" id="PF14378">
    <property type="entry name" value="PAP2_3"/>
    <property type="match status" value="1"/>
</dbReference>
<evidence type="ECO:0000313" key="8">
    <source>
        <dbReference type="Proteomes" id="UP000019471"/>
    </source>
</evidence>
<feature type="domain" description="Inositolphosphotransferase Aur1/Ipt1" evidence="6">
    <location>
        <begin position="226"/>
        <end position="324"/>
    </location>
</feature>
<dbReference type="Proteomes" id="UP000019471">
    <property type="component" value="Unassembled WGS sequence"/>
</dbReference>
<dbReference type="CDD" id="cd03386">
    <property type="entry name" value="PAP2_Aur1_like"/>
    <property type="match status" value="1"/>
</dbReference>
<keyword evidence="3 5" id="KW-1133">Transmembrane helix</keyword>
<protein>
    <recommendedName>
        <fullName evidence="6">Inositolphosphotransferase Aur1/Ipt1 domain-containing protein</fullName>
    </recommendedName>
</protein>
<feature type="transmembrane region" description="Helical" evidence="5">
    <location>
        <begin position="356"/>
        <end position="374"/>
    </location>
</feature>
<feature type="transmembrane region" description="Helical" evidence="5">
    <location>
        <begin position="184"/>
        <end position="204"/>
    </location>
</feature>
<dbReference type="HOGENOM" id="CLU_035756_0_0_1"/>
<evidence type="ECO:0000259" key="6">
    <source>
        <dbReference type="Pfam" id="PF14378"/>
    </source>
</evidence>
<evidence type="ECO:0000313" key="7">
    <source>
        <dbReference type="EMBL" id="EXJ75276.1"/>
    </source>
</evidence>
<feature type="transmembrane region" description="Helical" evidence="5">
    <location>
        <begin position="106"/>
        <end position="126"/>
    </location>
</feature>
<dbReference type="GO" id="GO:0016020">
    <property type="term" value="C:membrane"/>
    <property type="evidence" value="ECO:0007669"/>
    <property type="project" value="UniProtKB-SubCell"/>
</dbReference>
<evidence type="ECO:0000256" key="2">
    <source>
        <dbReference type="ARBA" id="ARBA00022692"/>
    </source>
</evidence>
<comment type="subcellular location">
    <subcellularLocation>
        <location evidence="1">Membrane</location>
        <topology evidence="1">Multi-pass membrane protein</topology>
    </subcellularLocation>
</comment>
<organism evidence="7 8">
    <name type="scientific">Cladophialophora psammophila CBS 110553</name>
    <dbReference type="NCBI Taxonomy" id="1182543"/>
    <lineage>
        <taxon>Eukaryota</taxon>
        <taxon>Fungi</taxon>
        <taxon>Dikarya</taxon>
        <taxon>Ascomycota</taxon>
        <taxon>Pezizomycotina</taxon>
        <taxon>Eurotiomycetes</taxon>
        <taxon>Chaetothyriomycetidae</taxon>
        <taxon>Chaetothyriales</taxon>
        <taxon>Herpotrichiellaceae</taxon>
        <taxon>Cladophialophora</taxon>
    </lineage>
</organism>
<dbReference type="AlphaFoldDB" id="W9XE88"/>
<proteinExistence type="predicted"/>
<evidence type="ECO:0000256" key="5">
    <source>
        <dbReference type="SAM" id="Phobius"/>
    </source>
</evidence>
<keyword evidence="2 5" id="KW-0812">Transmembrane</keyword>
<dbReference type="eggNOG" id="ENOG502QTNB">
    <property type="taxonomic scope" value="Eukaryota"/>
</dbReference>
<sequence length="435" mass="49607">MGFLGLGEPSWGTLIIFLGAWINRDFTTPTAQASQDSYVALVEDVGHEMGLESLDSIDTGDVSVTLSPNPDRQRHWRHRELSLFGLKRTIRTPETAVFRNRMLSRVLLRFPFLVEIVYWALIYGVYQFGRGQLAIRLVDKTIDIACHHALAVITLEQRLHIFWELTIQQFFLQYPGWMWWINRIYSFVHLPATITFLVGLYYFAITRNRSNINSNSPDHVRSSTGPELYESRRRALALCNLFAFCVFSSWPCMPPRLLGDSKLPGEPGELARSFGFIDTIHAHDGAVSIFNTRKWTNQLAAMPSLHFGYSLLVGVSIMRLPLTPPARRHRVSLPAMPFLKSNHTGFIVRIPSLPKFCCEIIGFLYPFSILIAIVATANHFILDALAGGLVCLFALRCNHFMKNFLLVEDYVFWCLRIHKPIQEPPVQSALLEDKP</sequence>
<reference evidence="7 8" key="1">
    <citation type="submission" date="2013-03" db="EMBL/GenBank/DDBJ databases">
        <title>The Genome Sequence of Cladophialophora psammophila CBS 110553.</title>
        <authorList>
            <consortium name="The Broad Institute Genomics Platform"/>
            <person name="Cuomo C."/>
            <person name="de Hoog S."/>
            <person name="Gorbushina A."/>
            <person name="Walker B."/>
            <person name="Young S.K."/>
            <person name="Zeng Q."/>
            <person name="Gargeya S."/>
            <person name="Fitzgerald M."/>
            <person name="Haas B."/>
            <person name="Abouelleil A."/>
            <person name="Allen A.W."/>
            <person name="Alvarado L."/>
            <person name="Arachchi H.M."/>
            <person name="Berlin A.M."/>
            <person name="Chapman S.B."/>
            <person name="Gainer-Dewar J."/>
            <person name="Goldberg J."/>
            <person name="Griggs A."/>
            <person name="Gujja S."/>
            <person name="Hansen M."/>
            <person name="Howarth C."/>
            <person name="Imamovic A."/>
            <person name="Ireland A."/>
            <person name="Larimer J."/>
            <person name="McCowan C."/>
            <person name="Murphy C."/>
            <person name="Pearson M."/>
            <person name="Poon T.W."/>
            <person name="Priest M."/>
            <person name="Roberts A."/>
            <person name="Saif S."/>
            <person name="Shea T."/>
            <person name="Sisk P."/>
            <person name="Sykes S."/>
            <person name="Wortman J."/>
            <person name="Nusbaum C."/>
            <person name="Birren B."/>
        </authorList>
    </citation>
    <scope>NUCLEOTIDE SEQUENCE [LARGE SCALE GENOMIC DNA]</scope>
    <source>
        <strain evidence="7 8">CBS 110553</strain>
    </source>
</reference>
<dbReference type="OrthoDB" id="2566866at2759"/>
<gene>
    <name evidence="7" type="ORF">A1O5_01972</name>
</gene>
<keyword evidence="8" id="KW-1185">Reference proteome</keyword>
<dbReference type="RefSeq" id="XP_007740778.1">
    <property type="nucleotide sequence ID" value="XM_007742588.1"/>
</dbReference>
<dbReference type="PANTHER" id="PTHR31310">
    <property type="match status" value="1"/>
</dbReference>
<dbReference type="EMBL" id="AMGX01000002">
    <property type="protein sequence ID" value="EXJ75276.1"/>
    <property type="molecule type" value="Genomic_DNA"/>
</dbReference>
<comment type="caution">
    <text evidence="7">The sequence shown here is derived from an EMBL/GenBank/DDBJ whole genome shotgun (WGS) entry which is preliminary data.</text>
</comment>
<dbReference type="PANTHER" id="PTHR31310:SF7">
    <property type="entry name" value="PA-PHOSPHATASE RELATED-FAMILY PROTEIN DDB_G0268928"/>
    <property type="match status" value="1"/>
</dbReference>
<evidence type="ECO:0000256" key="1">
    <source>
        <dbReference type="ARBA" id="ARBA00004141"/>
    </source>
</evidence>
<accession>W9XE88</accession>
<dbReference type="InterPro" id="IPR052185">
    <property type="entry name" value="IPC_Synthase-Related"/>
</dbReference>
<keyword evidence="4 5" id="KW-0472">Membrane</keyword>
<name>W9XE88_9EURO</name>
<evidence type="ECO:0000256" key="4">
    <source>
        <dbReference type="ARBA" id="ARBA00023136"/>
    </source>
</evidence>